<feature type="modified residue" description="4-aspartylphosphate" evidence="4">
    <location>
        <position position="55"/>
    </location>
</feature>
<dbReference type="InterPro" id="IPR011006">
    <property type="entry name" value="CheY-like_superfamily"/>
</dbReference>
<dbReference type="PROSITE" id="PS01124">
    <property type="entry name" value="HTH_ARAC_FAMILY_2"/>
    <property type="match status" value="1"/>
</dbReference>
<dbReference type="SUPFAM" id="SSF46689">
    <property type="entry name" value="Homeodomain-like"/>
    <property type="match status" value="2"/>
</dbReference>
<evidence type="ECO:0000259" key="6">
    <source>
        <dbReference type="PROSITE" id="PS01124"/>
    </source>
</evidence>
<dbReference type="SMART" id="SM00342">
    <property type="entry name" value="HTH_ARAC"/>
    <property type="match status" value="1"/>
</dbReference>
<feature type="region of interest" description="Disordered" evidence="5">
    <location>
        <begin position="127"/>
        <end position="170"/>
    </location>
</feature>
<feature type="domain" description="HTH araC/xylS-type" evidence="6">
    <location>
        <begin position="172"/>
        <end position="270"/>
    </location>
</feature>
<dbReference type="SMART" id="SM00448">
    <property type="entry name" value="REC"/>
    <property type="match status" value="1"/>
</dbReference>
<evidence type="ECO:0000313" key="8">
    <source>
        <dbReference type="EMBL" id="UQZ83207.1"/>
    </source>
</evidence>
<dbReference type="InterPro" id="IPR018060">
    <property type="entry name" value="HTH_AraC"/>
</dbReference>
<gene>
    <name evidence="8" type="ORF">SK3146_02368</name>
</gene>
<protein>
    <submittedName>
        <fullName evidence="8">Response regulatory protein</fullName>
    </submittedName>
</protein>
<dbReference type="PROSITE" id="PS50110">
    <property type="entry name" value="RESPONSE_REGULATORY"/>
    <property type="match status" value="1"/>
</dbReference>
<dbReference type="InterPro" id="IPR009057">
    <property type="entry name" value="Homeodomain-like_sf"/>
</dbReference>
<evidence type="ECO:0000256" key="1">
    <source>
        <dbReference type="ARBA" id="ARBA00023015"/>
    </source>
</evidence>
<dbReference type="Proteomes" id="UP001057134">
    <property type="component" value="Chromosome"/>
</dbReference>
<keyword evidence="2" id="KW-0238">DNA-binding</keyword>
<evidence type="ECO:0000256" key="3">
    <source>
        <dbReference type="ARBA" id="ARBA00023163"/>
    </source>
</evidence>
<feature type="domain" description="Response regulatory" evidence="7">
    <location>
        <begin position="3"/>
        <end position="120"/>
    </location>
</feature>
<evidence type="ECO:0000259" key="7">
    <source>
        <dbReference type="PROSITE" id="PS50110"/>
    </source>
</evidence>
<dbReference type="PANTHER" id="PTHR43280:SF34">
    <property type="entry name" value="ARAC-FAMILY TRANSCRIPTIONAL REGULATOR"/>
    <property type="match status" value="1"/>
</dbReference>
<dbReference type="InterPro" id="IPR020449">
    <property type="entry name" value="Tscrpt_reg_AraC-type_HTH"/>
</dbReference>
<organism evidence="8 9">
    <name type="scientific">Paenibacillus konkukensis</name>
    <dbReference type="NCBI Taxonomy" id="2020716"/>
    <lineage>
        <taxon>Bacteria</taxon>
        <taxon>Bacillati</taxon>
        <taxon>Bacillota</taxon>
        <taxon>Bacilli</taxon>
        <taxon>Bacillales</taxon>
        <taxon>Paenibacillaceae</taxon>
        <taxon>Paenibacillus</taxon>
    </lineage>
</organism>
<dbReference type="RefSeq" id="WP_249865265.1">
    <property type="nucleotide sequence ID" value="NZ_CP027059.1"/>
</dbReference>
<keyword evidence="3" id="KW-0804">Transcription</keyword>
<reference evidence="8" key="2">
    <citation type="journal article" date="2021" name="J Anim Sci Technol">
        <title>Complete genome sequence of Paenibacillus konkukensis sp. nov. SK3146 as a potential probiotic strain.</title>
        <authorList>
            <person name="Jung H.I."/>
            <person name="Park S."/>
            <person name="Niu K.M."/>
            <person name="Lee S.W."/>
            <person name="Kothari D."/>
            <person name="Yi K.J."/>
            <person name="Kim S.K."/>
        </authorList>
    </citation>
    <scope>NUCLEOTIDE SEQUENCE</scope>
    <source>
        <strain evidence="8">SK3146</strain>
    </source>
</reference>
<sequence>MWTVLLVEDEVFVRESVRRIVDWHRLGYDVIGEAGNGEEALAFIMQRRPDLVICDILMPKMNGVELLQQVREAEIDSRFIMLSCLGDFEYVRQAMELGASNYILKLSMNVQSLVDALVKVEAELQKRKPGGQTAAGGERQSEAELSREQERDAPPLSGPSRPEGETGHKEVDKLIRFMKNNYDRMISLKTLAQEVSMDEKYISALFKKKTGTNVIHYLHQIRVGEAKRRLEQTSLQVSEIGAQVGYENDNYFIKIFKRFTGLTPSAYRARFLSGRG</sequence>
<dbReference type="InterPro" id="IPR018062">
    <property type="entry name" value="HTH_AraC-typ_CS"/>
</dbReference>
<dbReference type="CDD" id="cd17536">
    <property type="entry name" value="REC_YesN-like"/>
    <property type="match status" value="1"/>
</dbReference>
<dbReference type="PROSITE" id="PS00041">
    <property type="entry name" value="HTH_ARAC_FAMILY_1"/>
    <property type="match status" value="1"/>
</dbReference>
<keyword evidence="4" id="KW-0597">Phosphoprotein</keyword>
<feature type="compositionally biased region" description="Basic and acidic residues" evidence="5">
    <location>
        <begin position="139"/>
        <end position="153"/>
    </location>
</feature>
<dbReference type="Gene3D" id="1.10.10.60">
    <property type="entry name" value="Homeodomain-like"/>
    <property type="match status" value="2"/>
</dbReference>
<accession>A0ABY4RMD2</accession>
<proteinExistence type="predicted"/>
<dbReference type="Pfam" id="PF12833">
    <property type="entry name" value="HTH_18"/>
    <property type="match status" value="1"/>
</dbReference>
<dbReference type="InterPro" id="IPR001789">
    <property type="entry name" value="Sig_transdc_resp-reg_receiver"/>
</dbReference>
<dbReference type="EMBL" id="CP027059">
    <property type="protein sequence ID" value="UQZ83207.1"/>
    <property type="molecule type" value="Genomic_DNA"/>
</dbReference>
<evidence type="ECO:0000256" key="5">
    <source>
        <dbReference type="SAM" id="MobiDB-lite"/>
    </source>
</evidence>
<reference evidence="8" key="1">
    <citation type="submission" date="2018-02" db="EMBL/GenBank/DDBJ databases">
        <authorList>
            <person name="Kim S.-K."/>
            <person name="Jung H.-I."/>
            <person name="Lee S.-W."/>
        </authorList>
    </citation>
    <scope>NUCLEOTIDE SEQUENCE</scope>
    <source>
        <strain evidence="8">SK3146</strain>
    </source>
</reference>
<dbReference type="PRINTS" id="PR00032">
    <property type="entry name" value="HTHARAC"/>
</dbReference>
<name>A0ABY4RMD2_9BACL</name>
<evidence type="ECO:0000256" key="2">
    <source>
        <dbReference type="ARBA" id="ARBA00023125"/>
    </source>
</evidence>
<dbReference type="SUPFAM" id="SSF52172">
    <property type="entry name" value="CheY-like"/>
    <property type="match status" value="1"/>
</dbReference>
<keyword evidence="9" id="KW-1185">Reference proteome</keyword>
<dbReference type="Pfam" id="PF00072">
    <property type="entry name" value="Response_reg"/>
    <property type="match status" value="1"/>
</dbReference>
<evidence type="ECO:0000256" key="4">
    <source>
        <dbReference type="PROSITE-ProRule" id="PRU00169"/>
    </source>
</evidence>
<keyword evidence="1" id="KW-0805">Transcription regulation</keyword>
<dbReference type="PANTHER" id="PTHR43280">
    <property type="entry name" value="ARAC-FAMILY TRANSCRIPTIONAL REGULATOR"/>
    <property type="match status" value="1"/>
</dbReference>
<evidence type="ECO:0000313" key="9">
    <source>
        <dbReference type="Proteomes" id="UP001057134"/>
    </source>
</evidence>
<dbReference type="Gene3D" id="3.40.50.2300">
    <property type="match status" value="1"/>
</dbReference>